<dbReference type="AlphaFoldDB" id="A0A4Q5J351"/>
<dbReference type="PANTHER" id="PTHR10146">
    <property type="entry name" value="PROLINE SYNTHETASE CO-TRANSCRIBED BACTERIAL HOMOLOG PROTEIN"/>
    <property type="match status" value="1"/>
</dbReference>
<comment type="caution">
    <text evidence="6">The sequence shown here is derived from an EMBL/GenBank/DDBJ whole genome shotgun (WGS) entry which is preliminary data.</text>
</comment>
<dbReference type="GO" id="GO:0030170">
    <property type="term" value="F:pyridoxal phosphate binding"/>
    <property type="evidence" value="ECO:0007669"/>
    <property type="project" value="UniProtKB-UniRule"/>
</dbReference>
<comment type="cofactor">
    <cofactor evidence="3">
        <name>pyridoxal 5'-phosphate</name>
        <dbReference type="ChEBI" id="CHEBI:597326"/>
    </cofactor>
</comment>
<feature type="modified residue" description="N6-(pyridoxal phosphate)lysine" evidence="2 3">
    <location>
        <position position="45"/>
    </location>
</feature>
<dbReference type="InterPro" id="IPR029066">
    <property type="entry name" value="PLP-binding_barrel"/>
</dbReference>
<dbReference type="Gene3D" id="3.20.20.10">
    <property type="entry name" value="Alanine racemase"/>
    <property type="match status" value="1"/>
</dbReference>
<sequence>MTDLDQAARREQIAGNLATVRERIASACADAGRSPDEVTLTVVTKYFPPSDVRLLAELGVTDVGENKHQEAEAKAAELQDLRMRWHFVGSLQSNKAAAVARYADVVESVDRTKLLTGLSRGAHRRAATLDCLVQVNLDPGSDAGTGTGRGGAAPADVPALAEAVAAAEGLRLRGVMAVAPLGEEDPRPAFERLARLADEVRRVDPSATWVSAGMSGDLEDAVRTGATHVRIGSAVLGPRPPGR</sequence>
<dbReference type="EMBL" id="SDPU01000022">
    <property type="protein sequence ID" value="RYU11861.1"/>
    <property type="molecule type" value="Genomic_DNA"/>
</dbReference>
<dbReference type="PROSITE" id="PS01211">
    <property type="entry name" value="UPF0001"/>
    <property type="match status" value="1"/>
</dbReference>
<proteinExistence type="inferred from homology"/>
<dbReference type="PIRSF" id="PIRSF004848">
    <property type="entry name" value="YBL036c_PLPDEIII"/>
    <property type="match status" value="1"/>
</dbReference>
<organism evidence="6 7">
    <name type="scientific">Nocardioides iriomotensis</name>
    <dbReference type="NCBI Taxonomy" id="715784"/>
    <lineage>
        <taxon>Bacteria</taxon>
        <taxon>Bacillati</taxon>
        <taxon>Actinomycetota</taxon>
        <taxon>Actinomycetes</taxon>
        <taxon>Propionibacteriales</taxon>
        <taxon>Nocardioidaceae</taxon>
        <taxon>Nocardioides</taxon>
    </lineage>
</organism>
<reference evidence="6 7" key="1">
    <citation type="submission" date="2019-01" db="EMBL/GenBank/DDBJ databases">
        <title>Nocardioides guangzhouensis sp. nov., an actinobacterium isolated from soil.</title>
        <authorList>
            <person name="Fu Y."/>
            <person name="Cai Y."/>
            <person name="Lin Z."/>
            <person name="Chen P."/>
        </authorList>
    </citation>
    <scope>NUCLEOTIDE SEQUENCE [LARGE SCALE GENOMIC DNA]</scope>
    <source>
        <strain evidence="6 7">NBRC 105384</strain>
    </source>
</reference>
<evidence type="ECO:0000313" key="7">
    <source>
        <dbReference type="Proteomes" id="UP000291189"/>
    </source>
</evidence>
<protein>
    <recommendedName>
        <fullName evidence="2">Pyridoxal phosphate homeostasis protein</fullName>
        <shortName evidence="2">PLP homeostasis protein</shortName>
    </recommendedName>
</protein>
<evidence type="ECO:0000256" key="4">
    <source>
        <dbReference type="RuleBase" id="RU004514"/>
    </source>
</evidence>
<name>A0A4Q5J351_9ACTN</name>
<feature type="domain" description="Alanine racemase N-terminal" evidence="5">
    <location>
        <begin position="53"/>
        <end position="240"/>
    </location>
</feature>
<dbReference type="RefSeq" id="WP_129987449.1">
    <property type="nucleotide sequence ID" value="NZ_SDPU01000022.1"/>
</dbReference>
<evidence type="ECO:0000313" key="6">
    <source>
        <dbReference type="EMBL" id="RYU11861.1"/>
    </source>
</evidence>
<evidence type="ECO:0000256" key="3">
    <source>
        <dbReference type="PIRSR" id="PIRSR004848-1"/>
    </source>
</evidence>
<comment type="similarity">
    <text evidence="2 4">Belongs to the pyridoxal phosphate-binding protein YggS/PROSC family.</text>
</comment>
<dbReference type="PANTHER" id="PTHR10146:SF14">
    <property type="entry name" value="PYRIDOXAL PHOSPHATE HOMEOSTASIS PROTEIN"/>
    <property type="match status" value="1"/>
</dbReference>
<dbReference type="SUPFAM" id="SSF51419">
    <property type="entry name" value="PLP-binding barrel"/>
    <property type="match status" value="1"/>
</dbReference>
<evidence type="ECO:0000256" key="2">
    <source>
        <dbReference type="HAMAP-Rule" id="MF_02087"/>
    </source>
</evidence>
<dbReference type="OrthoDB" id="9804072at2"/>
<keyword evidence="7" id="KW-1185">Reference proteome</keyword>
<accession>A0A4Q5J351</accession>
<dbReference type="InterPro" id="IPR001608">
    <property type="entry name" value="Ala_racemase_N"/>
</dbReference>
<dbReference type="HAMAP" id="MF_02087">
    <property type="entry name" value="PLP_homeostasis"/>
    <property type="match status" value="1"/>
</dbReference>
<dbReference type="Proteomes" id="UP000291189">
    <property type="component" value="Unassembled WGS sequence"/>
</dbReference>
<keyword evidence="1 2" id="KW-0663">Pyridoxal phosphate</keyword>
<dbReference type="InterPro" id="IPR011078">
    <property type="entry name" value="PyrdxlP_homeostasis"/>
</dbReference>
<gene>
    <name evidence="6" type="ORF">ETU37_11395</name>
</gene>
<evidence type="ECO:0000259" key="5">
    <source>
        <dbReference type="Pfam" id="PF01168"/>
    </source>
</evidence>
<evidence type="ECO:0000256" key="1">
    <source>
        <dbReference type="ARBA" id="ARBA00022898"/>
    </source>
</evidence>
<comment type="function">
    <text evidence="2">Pyridoxal 5'-phosphate (PLP)-binding protein, which is involved in PLP homeostasis.</text>
</comment>
<dbReference type="NCBIfam" id="TIGR00044">
    <property type="entry name" value="YggS family pyridoxal phosphate-dependent enzyme"/>
    <property type="match status" value="1"/>
</dbReference>
<dbReference type="CDD" id="cd00635">
    <property type="entry name" value="PLPDE_III_YBL036c_like"/>
    <property type="match status" value="1"/>
</dbReference>
<dbReference type="Pfam" id="PF01168">
    <property type="entry name" value="Ala_racemase_N"/>
    <property type="match status" value="1"/>
</dbReference>